<dbReference type="Proteomes" id="UP000534783">
    <property type="component" value="Unassembled WGS sequence"/>
</dbReference>
<reference evidence="1 2" key="1">
    <citation type="journal article" date="2020" name="Nature">
        <title>Bacterial chemolithoautotrophy via manganese oxidation.</title>
        <authorList>
            <person name="Yu H."/>
            <person name="Leadbetter J.R."/>
        </authorList>
    </citation>
    <scope>NUCLEOTIDE SEQUENCE [LARGE SCALE GENOMIC DNA]</scope>
    <source>
        <strain evidence="1 2">Mn-1</strain>
    </source>
</reference>
<dbReference type="InterPro" id="IPR019089">
    <property type="entry name" value="Cas_GSU0054"/>
</dbReference>
<accession>A0A7X6DQY5</accession>
<dbReference type="RefSeq" id="WP_168060579.1">
    <property type="nucleotide sequence ID" value="NZ_VTOW01000002.1"/>
</dbReference>
<gene>
    <name evidence="1" type="primary">cas5u6u</name>
    <name evidence="1" type="ORF">MNODULE_13225</name>
</gene>
<comment type="caution">
    <text evidence="1">The sequence shown here is derived from an EMBL/GenBank/DDBJ whole genome shotgun (WGS) entry which is preliminary data.</text>
</comment>
<dbReference type="EMBL" id="VTOW01000002">
    <property type="protein sequence ID" value="NKE71702.1"/>
    <property type="molecule type" value="Genomic_DNA"/>
</dbReference>
<dbReference type="NCBIfam" id="TIGR02165">
    <property type="entry name" value="cas5_6_GSU0054"/>
    <property type="match status" value="1"/>
</dbReference>
<organism evidence="1 2">
    <name type="scientific">Candidatus Manganitrophus noduliformans</name>
    <dbReference type="NCBI Taxonomy" id="2606439"/>
    <lineage>
        <taxon>Bacteria</taxon>
        <taxon>Pseudomonadati</taxon>
        <taxon>Nitrospirota</taxon>
        <taxon>Nitrospiria</taxon>
        <taxon>Candidatus Troglogloeales</taxon>
        <taxon>Candidatus Manganitrophaceae</taxon>
        <taxon>Candidatus Manganitrophus</taxon>
    </lineage>
</organism>
<dbReference type="AlphaFoldDB" id="A0A7X6DQY5"/>
<evidence type="ECO:0000313" key="2">
    <source>
        <dbReference type="Proteomes" id="UP000534783"/>
    </source>
</evidence>
<sequence length="516" mass="58391">MITLNIRFIAGRYHATPWGRHVNEGAIEWPPSPWRILRGLIAAWHRKFSTDIPEPAVRNIVENLTALPLFHLPKATLGHTRHFMPQRDPLGRDKTKIFDAFISILPDDPVSVIWPSVTLEQDQLLLLQRLTSGLGCLGRAESWVSIEVSDKWDGVSNCEQIENGEKVEGERVRTMAVLTPEEYSVWLTHFSIQPIGPELATKKKNRSKKDTLSAAPTDLWGALHAETSDLQKQGWSFPPGSRWVDYSRPDDAFQVVYQRRPMMKEIHNPTVARYALAGSVLPQLTDSLFIGERIRQALMSRSKGLGDDEHALPVFSGKGKDGTALTKNHVHAFYLPTDEDGDRKLDHINVYSSTGFDQRAQIALYRLDKLWGPLEHDIFTVLIGLGHVEDYGGFDERKGQAPQLARSKVWVSATPYLLTRHPKKNGKDSPESQLRLDLTRRGLPEPIRIDPVDHTTVLNKKIRWLEFRRIRTKGEGRLADPRGYGFRIEFPIEVPGPIALGYGCHFGLGQFIAIKE</sequence>
<protein>
    <submittedName>
        <fullName evidence="1">Type I-U CRISPR-associated protein Cas5/Cas6</fullName>
    </submittedName>
</protein>
<evidence type="ECO:0000313" key="1">
    <source>
        <dbReference type="EMBL" id="NKE71702.1"/>
    </source>
</evidence>
<proteinExistence type="predicted"/>
<name>A0A7X6DQY5_9BACT</name>
<keyword evidence="2" id="KW-1185">Reference proteome</keyword>